<evidence type="ECO:0000313" key="2">
    <source>
        <dbReference type="Proteomes" id="UP000218934"/>
    </source>
</evidence>
<dbReference type="EMBL" id="NWUF01000013">
    <property type="protein sequence ID" value="PCE41669.1"/>
    <property type="molecule type" value="Genomic_DNA"/>
</dbReference>
<dbReference type="RefSeq" id="WP_192876313.1">
    <property type="nucleotide sequence ID" value="NZ_CP023449.1"/>
</dbReference>
<reference evidence="1 2" key="1">
    <citation type="submission" date="2017-09" db="EMBL/GenBank/DDBJ databases">
        <title>The Catabolism of 3,6-Dichlorosalicylic acid is Initiated by the Cytochrome P450 Monooxygenase DsmABC in Rhizorhabdus dicambivorans Ndbn-20.</title>
        <authorList>
            <person name="Na L."/>
        </authorList>
    </citation>
    <scope>NUCLEOTIDE SEQUENCE [LARGE SCALE GENOMIC DNA]</scope>
    <source>
        <strain evidence="1 2">Ndbn-20m</strain>
    </source>
</reference>
<dbReference type="Proteomes" id="UP000218934">
    <property type="component" value="Unassembled WGS sequence"/>
</dbReference>
<sequence>MFTAPIPRALLCSGVAFGEPPANSMIEINDTRLTHYRLRIKRARKAADAAHSDTARQLHLAIAEMYEREIQTLLARALPPR</sequence>
<organism evidence="1 2">
    <name type="scientific">Rhizorhabdus dicambivorans</name>
    <dbReference type="NCBI Taxonomy" id="1850238"/>
    <lineage>
        <taxon>Bacteria</taxon>
        <taxon>Pseudomonadati</taxon>
        <taxon>Pseudomonadota</taxon>
        <taxon>Alphaproteobacteria</taxon>
        <taxon>Sphingomonadales</taxon>
        <taxon>Sphingomonadaceae</taxon>
        <taxon>Rhizorhabdus</taxon>
    </lineage>
</organism>
<gene>
    <name evidence="1" type="ORF">COO09_14230</name>
</gene>
<evidence type="ECO:0000313" key="1">
    <source>
        <dbReference type="EMBL" id="PCE41669.1"/>
    </source>
</evidence>
<dbReference type="AlphaFoldDB" id="A0A2A4FU61"/>
<protein>
    <submittedName>
        <fullName evidence="1">Uncharacterized protein</fullName>
    </submittedName>
</protein>
<keyword evidence="2" id="KW-1185">Reference proteome</keyword>
<name>A0A2A4FU61_9SPHN</name>
<accession>A0A2A4FU61</accession>
<comment type="caution">
    <text evidence="1">The sequence shown here is derived from an EMBL/GenBank/DDBJ whole genome shotgun (WGS) entry which is preliminary data.</text>
</comment>
<proteinExistence type="predicted"/>